<dbReference type="SMR" id="C1DLE9"/>
<evidence type="ECO:0000256" key="1">
    <source>
        <dbReference type="ARBA" id="ARBA00009004"/>
    </source>
</evidence>
<keyword evidence="5" id="KW-1185">Reference proteome</keyword>
<dbReference type="Gene3D" id="3.40.30.10">
    <property type="entry name" value="Glutaredoxin"/>
    <property type="match status" value="1"/>
</dbReference>
<keyword evidence="4" id="KW-0371">Homeobox</keyword>
<dbReference type="RefSeq" id="WP_012703495.1">
    <property type="nucleotide sequence ID" value="NC_012560.1"/>
</dbReference>
<dbReference type="GO" id="GO:0003677">
    <property type="term" value="F:DNA binding"/>
    <property type="evidence" value="ECO:0007669"/>
    <property type="project" value="UniProtKB-KW"/>
</dbReference>
<evidence type="ECO:0000313" key="5">
    <source>
        <dbReference type="Proteomes" id="UP000002424"/>
    </source>
</evidence>
<organism evidence="4 5">
    <name type="scientific">Azotobacter vinelandii (strain DJ / ATCC BAA-1303)</name>
    <dbReference type="NCBI Taxonomy" id="322710"/>
    <lineage>
        <taxon>Bacteria</taxon>
        <taxon>Pseudomonadati</taxon>
        <taxon>Pseudomonadota</taxon>
        <taxon>Gammaproteobacteria</taxon>
        <taxon>Pseudomonadales</taxon>
        <taxon>Pseudomonadaceae</taxon>
        <taxon>Azotobacter</taxon>
    </lineage>
</organism>
<dbReference type="Pfam" id="PF07449">
    <property type="entry name" value="HyaE"/>
    <property type="match status" value="1"/>
</dbReference>
<dbReference type="OrthoDB" id="6560050at2"/>
<dbReference type="InterPro" id="IPR036249">
    <property type="entry name" value="Thioredoxin-like_sf"/>
</dbReference>
<evidence type="ECO:0000313" key="4">
    <source>
        <dbReference type="EMBL" id="ACO81142.1"/>
    </source>
</evidence>
<dbReference type="PIRSF" id="PIRSF038934">
    <property type="entry name" value="HyaE_HupG"/>
    <property type="match status" value="1"/>
</dbReference>
<dbReference type="KEGG" id="avn:Avin_50540"/>
<dbReference type="GeneID" id="88187890"/>
<dbReference type="EnsemblBacteria" id="ACO81142">
    <property type="protein sequence ID" value="ACO81142"/>
    <property type="gene ID" value="Avin_50540"/>
</dbReference>
<dbReference type="InterPro" id="IPR010893">
    <property type="entry name" value="NiFe-hyd_mat_HyaE"/>
</dbReference>
<dbReference type="SUPFAM" id="SSF52833">
    <property type="entry name" value="Thioredoxin-like"/>
    <property type="match status" value="1"/>
</dbReference>
<dbReference type="HOGENOM" id="CLU_144855_0_1_6"/>
<name>C1DLE9_AZOVD</name>
<feature type="compositionally biased region" description="Polar residues" evidence="3">
    <location>
        <begin position="134"/>
        <end position="148"/>
    </location>
</feature>
<dbReference type="AlphaFoldDB" id="C1DLE9"/>
<gene>
    <name evidence="4" type="primary">hoxO</name>
    <name evidence="4" type="ordered locus">Avin_50540</name>
</gene>
<dbReference type="Proteomes" id="UP000002424">
    <property type="component" value="Chromosome"/>
</dbReference>
<evidence type="ECO:0000256" key="2">
    <source>
        <dbReference type="PIRNR" id="PIRNR038934"/>
    </source>
</evidence>
<protein>
    <recommendedName>
        <fullName evidence="2">Hydrogenase expression/formation protein</fullName>
    </recommendedName>
</protein>
<proteinExistence type="inferred from homology"/>
<evidence type="ECO:0000256" key="3">
    <source>
        <dbReference type="SAM" id="MobiDB-lite"/>
    </source>
</evidence>
<sequence length="148" mass="16253">MIHPLIQRLTTTLGYPLLDADGLDRQVRTQPFSVLFFAGDPQRFPEALDVAVILPELVKAFPQLAPALIAGADEARLQGRYGFSVWPSLVFLAGERYLGCLSRVLDWGEYLERIPAILAGENEDLPRIPVLSPESGTPSCSPMETSES</sequence>
<comment type="similarity">
    <text evidence="1 2">Belongs to the HupG/HyaE family.</text>
</comment>
<dbReference type="EMBL" id="CP001157">
    <property type="protein sequence ID" value="ACO81142.1"/>
    <property type="molecule type" value="Genomic_DNA"/>
</dbReference>
<dbReference type="eggNOG" id="COG0526">
    <property type="taxonomic scope" value="Bacteria"/>
</dbReference>
<dbReference type="CDD" id="cd02965">
    <property type="entry name" value="HyaE"/>
    <property type="match status" value="1"/>
</dbReference>
<feature type="region of interest" description="Disordered" evidence="3">
    <location>
        <begin position="128"/>
        <end position="148"/>
    </location>
</feature>
<reference evidence="4 5" key="1">
    <citation type="journal article" date="2009" name="J. Bacteriol.">
        <title>Genome sequence of Azotobacter vinelandii, an obligate aerobe specialized to support diverse anaerobic metabolic processes.</title>
        <authorList>
            <person name="Setubal J.C."/>
            <person name="dos Santos P."/>
            <person name="Goldman B.S."/>
            <person name="Ertesvag H."/>
            <person name="Espin G."/>
            <person name="Rubio L.M."/>
            <person name="Valla S."/>
            <person name="Almeida N.F."/>
            <person name="Balasubramanian D."/>
            <person name="Cromes L."/>
            <person name="Curatti L."/>
            <person name="Du Z."/>
            <person name="Godsy E."/>
            <person name="Goodner B."/>
            <person name="Hellner-Burris K."/>
            <person name="Hernandez J.A."/>
            <person name="Houmiel K."/>
            <person name="Imperial J."/>
            <person name="Kennedy C."/>
            <person name="Larson T.J."/>
            <person name="Latreille P."/>
            <person name="Ligon L.S."/>
            <person name="Lu J."/>
            <person name="Maerk M."/>
            <person name="Miller N.M."/>
            <person name="Norton S."/>
            <person name="O'Carroll I.P."/>
            <person name="Paulsen I."/>
            <person name="Raulfs E.C."/>
            <person name="Roemer R."/>
            <person name="Rosser J."/>
            <person name="Segura D."/>
            <person name="Slater S."/>
            <person name="Stricklin S.L."/>
            <person name="Studholme D.J."/>
            <person name="Sun J."/>
            <person name="Viana C.J."/>
            <person name="Wallin E."/>
            <person name="Wang B."/>
            <person name="Wheeler C."/>
            <person name="Zhu H."/>
            <person name="Dean D.R."/>
            <person name="Dixon R."/>
            <person name="Wood D."/>
        </authorList>
    </citation>
    <scope>NUCLEOTIDE SEQUENCE [LARGE SCALE GENOMIC DNA]</scope>
    <source>
        <strain evidence="5">DJ / ATCC BAA-1303</strain>
    </source>
</reference>
<accession>C1DLE9</accession>
<dbReference type="STRING" id="322710.Avin_50540"/>